<dbReference type="PROSITE" id="PS00086">
    <property type="entry name" value="CYTOCHROME_P450"/>
    <property type="match status" value="1"/>
</dbReference>
<dbReference type="GO" id="GO:0046872">
    <property type="term" value="F:metal ion binding"/>
    <property type="evidence" value="ECO:0007669"/>
    <property type="project" value="UniProtKB-KW"/>
</dbReference>
<keyword evidence="7 9" id="KW-0503">Monooxygenase</keyword>
<evidence type="ECO:0000256" key="4">
    <source>
        <dbReference type="ARBA" id="ARBA00022723"/>
    </source>
</evidence>
<sequence>MQEMFLGGSETSSTSIEWALAELIRNPETMMKAKKEISSVVGSNKKFEESDIDKLSYLQAVIKETLRLHPPLPFLIPRRATQDTNFMGYLIPKNTQVFVNVWAIGRDEQYWEEPLVFKPERFLGSKIDYKGQHFEFLPFGAGRRICPGLPLGQRVMHFMLGSLLHEFDWELEFSANPNTIDMTEVIGSVMRKREPLKVAFLSYKSDERTVRILNVTISFVDILGAKTLKRKGLNSWIKTKAKTYYWPFVLLIVSEKDLYGSEQFLD</sequence>
<evidence type="ECO:0000256" key="3">
    <source>
        <dbReference type="ARBA" id="ARBA00022617"/>
    </source>
</evidence>
<keyword evidence="11" id="KW-1185">Reference proteome</keyword>
<evidence type="ECO:0000256" key="6">
    <source>
        <dbReference type="ARBA" id="ARBA00023004"/>
    </source>
</evidence>
<dbReference type="InterPro" id="IPR036396">
    <property type="entry name" value="Cyt_P450_sf"/>
</dbReference>
<dbReference type="EMBL" id="JBFOLJ010000009">
    <property type="protein sequence ID" value="KAL2508654.1"/>
    <property type="molecule type" value="Genomic_DNA"/>
</dbReference>
<evidence type="ECO:0000256" key="5">
    <source>
        <dbReference type="ARBA" id="ARBA00023002"/>
    </source>
</evidence>
<protein>
    <submittedName>
        <fullName evidence="10">Cytochrome</fullName>
    </submittedName>
</protein>
<comment type="cofactor">
    <cofactor evidence="8">
        <name>heme</name>
        <dbReference type="ChEBI" id="CHEBI:30413"/>
    </cofactor>
</comment>
<dbReference type="InterPro" id="IPR017972">
    <property type="entry name" value="Cyt_P450_CS"/>
</dbReference>
<dbReference type="Proteomes" id="UP001604277">
    <property type="component" value="Unassembled WGS sequence"/>
</dbReference>
<dbReference type="FunFam" id="1.10.630.10:FF:000163">
    <property type="entry name" value="Geraniol 8-hydroxylase"/>
    <property type="match status" value="1"/>
</dbReference>
<dbReference type="SUPFAM" id="SSF48264">
    <property type="entry name" value="Cytochrome P450"/>
    <property type="match status" value="1"/>
</dbReference>
<evidence type="ECO:0000256" key="2">
    <source>
        <dbReference type="ARBA" id="ARBA00010617"/>
    </source>
</evidence>
<dbReference type="PRINTS" id="PR00385">
    <property type="entry name" value="P450"/>
</dbReference>
<reference evidence="11" key="1">
    <citation type="submission" date="2024-07" db="EMBL/GenBank/DDBJ databases">
        <title>Two chromosome-level genome assemblies of Korean endemic species Abeliophyllum distichum and Forsythia ovata (Oleaceae).</title>
        <authorList>
            <person name="Jang H."/>
        </authorList>
    </citation>
    <scope>NUCLEOTIDE SEQUENCE [LARGE SCALE GENOMIC DNA]</scope>
</reference>
<comment type="subcellular location">
    <subcellularLocation>
        <location evidence="1">Membrane</location>
        <topology evidence="1">Single-pass membrane protein</topology>
    </subcellularLocation>
</comment>
<proteinExistence type="inferred from homology"/>
<keyword evidence="5 9" id="KW-0560">Oxidoreductase</keyword>
<dbReference type="Pfam" id="PF00067">
    <property type="entry name" value="p450"/>
    <property type="match status" value="1"/>
</dbReference>
<dbReference type="PANTHER" id="PTHR47950">
    <property type="entry name" value="CYTOCHROME P450, FAMILY 76, SUBFAMILY C, POLYPEPTIDE 5-RELATED"/>
    <property type="match status" value="1"/>
</dbReference>
<dbReference type="PANTHER" id="PTHR47950:SF14">
    <property type="entry name" value="CYTOCHROME P450 76A2-LIKE ISOFORM X1"/>
    <property type="match status" value="1"/>
</dbReference>
<evidence type="ECO:0000256" key="1">
    <source>
        <dbReference type="ARBA" id="ARBA00004167"/>
    </source>
</evidence>
<feature type="binding site" description="axial binding residue" evidence="8">
    <location>
        <position position="146"/>
    </location>
    <ligand>
        <name>heme</name>
        <dbReference type="ChEBI" id="CHEBI:30413"/>
    </ligand>
    <ligandPart>
        <name>Fe</name>
        <dbReference type="ChEBI" id="CHEBI:18248"/>
    </ligandPart>
</feature>
<evidence type="ECO:0000256" key="7">
    <source>
        <dbReference type="ARBA" id="ARBA00023033"/>
    </source>
</evidence>
<keyword evidence="4 8" id="KW-0479">Metal-binding</keyword>
<gene>
    <name evidence="10" type="ORF">Fot_32301</name>
</gene>
<name>A0ABD1T7E9_9LAMI</name>
<evidence type="ECO:0000313" key="10">
    <source>
        <dbReference type="EMBL" id="KAL2508654.1"/>
    </source>
</evidence>
<evidence type="ECO:0000256" key="9">
    <source>
        <dbReference type="RuleBase" id="RU000461"/>
    </source>
</evidence>
<organism evidence="10 11">
    <name type="scientific">Forsythia ovata</name>
    <dbReference type="NCBI Taxonomy" id="205694"/>
    <lineage>
        <taxon>Eukaryota</taxon>
        <taxon>Viridiplantae</taxon>
        <taxon>Streptophyta</taxon>
        <taxon>Embryophyta</taxon>
        <taxon>Tracheophyta</taxon>
        <taxon>Spermatophyta</taxon>
        <taxon>Magnoliopsida</taxon>
        <taxon>eudicotyledons</taxon>
        <taxon>Gunneridae</taxon>
        <taxon>Pentapetalae</taxon>
        <taxon>asterids</taxon>
        <taxon>lamiids</taxon>
        <taxon>Lamiales</taxon>
        <taxon>Oleaceae</taxon>
        <taxon>Forsythieae</taxon>
        <taxon>Forsythia</taxon>
    </lineage>
</organism>
<dbReference type="GO" id="GO:0016020">
    <property type="term" value="C:membrane"/>
    <property type="evidence" value="ECO:0007669"/>
    <property type="project" value="UniProtKB-SubCell"/>
</dbReference>
<dbReference type="InterPro" id="IPR002401">
    <property type="entry name" value="Cyt_P450_E_grp-I"/>
</dbReference>
<keyword evidence="3 8" id="KW-0349">Heme</keyword>
<dbReference type="AlphaFoldDB" id="A0ABD1T7E9"/>
<evidence type="ECO:0000313" key="11">
    <source>
        <dbReference type="Proteomes" id="UP001604277"/>
    </source>
</evidence>
<dbReference type="InterPro" id="IPR001128">
    <property type="entry name" value="Cyt_P450"/>
</dbReference>
<dbReference type="Gene3D" id="1.10.630.10">
    <property type="entry name" value="Cytochrome P450"/>
    <property type="match status" value="1"/>
</dbReference>
<comment type="similarity">
    <text evidence="2 9">Belongs to the cytochrome P450 family.</text>
</comment>
<evidence type="ECO:0000256" key="8">
    <source>
        <dbReference type="PIRSR" id="PIRSR602401-1"/>
    </source>
</evidence>
<comment type="caution">
    <text evidence="10">The sequence shown here is derived from an EMBL/GenBank/DDBJ whole genome shotgun (WGS) entry which is preliminary data.</text>
</comment>
<keyword evidence="6 8" id="KW-0408">Iron</keyword>
<dbReference type="GO" id="GO:0004497">
    <property type="term" value="F:monooxygenase activity"/>
    <property type="evidence" value="ECO:0007669"/>
    <property type="project" value="UniProtKB-KW"/>
</dbReference>
<dbReference type="PRINTS" id="PR00463">
    <property type="entry name" value="EP450I"/>
</dbReference>
<accession>A0ABD1T7E9</accession>